<sequence length="180" mass="19779">MSDPTPAPATKKRRPAPRKRKPAAEKPKPDKAAASAPAADAAPTVVAEPLIRVPLTVRWRDLDAFNHVNNSKYLSYLEEARLRWMITMPGMGLEDHIAPVVAASNLNYRRPIGWPGEIMVELFVERLGNTSVTLGHRIVDAGDSGALYCDGNVVMVWIDREDGRAAPLPDFVRSACKLDD</sequence>
<dbReference type="RefSeq" id="WP_386669446.1">
    <property type="nucleotide sequence ID" value="NZ_JBHLTG010000003.1"/>
</dbReference>
<reference evidence="2 3" key="1">
    <citation type="submission" date="2024-09" db="EMBL/GenBank/DDBJ databases">
        <authorList>
            <person name="Sun Q."/>
            <person name="Mori K."/>
        </authorList>
    </citation>
    <scope>NUCLEOTIDE SEQUENCE [LARGE SCALE GENOMIC DNA]</scope>
    <source>
        <strain evidence="2 3">KCTC 23076</strain>
    </source>
</reference>
<evidence type="ECO:0000256" key="1">
    <source>
        <dbReference type="SAM" id="MobiDB-lite"/>
    </source>
</evidence>
<gene>
    <name evidence="2" type="ORF">ACFFGH_14585</name>
</gene>
<evidence type="ECO:0000313" key="3">
    <source>
        <dbReference type="Proteomes" id="UP001589896"/>
    </source>
</evidence>
<comment type="caution">
    <text evidence="2">The sequence shown here is derived from an EMBL/GenBank/DDBJ whole genome shotgun (WGS) entry which is preliminary data.</text>
</comment>
<keyword evidence="3" id="KW-1185">Reference proteome</keyword>
<dbReference type="PANTHER" id="PTHR31793">
    <property type="entry name" value="4-HYDROXYBENZOYL-COA THIOESTERASE FAMILY MEMBER"/>
    <property type="match status" value="1"/>
</dbReference>
<proteinExistence type="predicted"/>
<keyword evidence="2" id="KW-0378">Hydrolase</keyword>
<dbReference type="EC" id="3.1.2.-" evidence="2"/>
<evidence type="ECO:0000313" key="2">
    <source>
        <dbReference type="EMBL" id="MFC0679067.1"/>
    </source>
</evidence>
<protein>
    <submittedName>
        <fullName evidence="2">Acyl-CoA thioesterase</fullName>
        <ecNumber evidence="2">3.1.2.-</ecNumber>
    </submittedName>
</protein>
<dbReference type="EMBL" id="JBHLTG010000003">
    <property type="protein sequence ID" value="MFC0679067.1"/>
    <property type="molecule type" value="Genomic_DNA"/>
</dbReference>
<feature type="region of interest" description="Disordered" evidence="1">
    <location>
        <begin position="1"/>
        <end position="40"/>
    </location>
</feature>
<dbReference type="InterPro" id="IPR050563">
    <property type="entry name" value="4-hydroxybenzoyl-CoA_TE"/>
</dbReference>
<dbReference type="Pfam" id="PF13279">
    <property type="entry name" value="4HBT_2"/>
    <property type="match status" value="1"/>
</dbReference>
<dbReference type="InterPro" id="IPR029069">
    <property type="entry name" value="HotDog_dom_sf"/>
</dbReference>
<dbReference type="Gene3D" id="3.10.129.10">
    <property type="entry name" value="Hotdog Thioesterase"/>
    <property type="match status" value="1"/>
</dbReference>
<dbReference type="GO" id="GO:0016787">
    <property type="term" value="F:hydrolase activity"/>
    <property type="evidence" value="ECO:0007669"/>
    <property type="project" value="UniProtKB-KW"/>
</dbReference>
<feature type="compositionally biased region" description="Basic residues" evidence="1">
    <location>
        <begin position="10"/>
        <end position="21"/>
    </location>
</feature>
<dbReference type="SUPFAM" id="SSF54637">
    <property type="entry name" value="Thioesterase/thiol ester dehydrase-isomerase"/>
    <property type="match status" value="1"/>
</dbReference>
<feature type="compositionally biased region" description="Basic and acidic residues" evidence="1">
    <location>
        <begin position="22"/>
        <end position="31"/>
    </location>
</feature>
<dbReference type="Proteomes" id="UP001589896">
    <property type="component" value="Unassembled WGS sequence"/>
</dbReference>
<organism evidence="2 3">
    <name type="scientific">Lysobacter korlensis</name>
    <dbReference type="NCBI Taxonomy" id="553636"/>
    <lineage>
        <taxon>Bacteria</taxon>
        <taxon>Pseudomonadati</taxon>
        <taxon>Pseudomonadota</taxon>
        <taxon>Gammaproteobacteria</taxon>
        <taxon>Lysobacterales</taxon>
        <taxon>Lysobacteraceae</taxon>
        <taxon>Lysobacter</taxon>
    </lineage>
</organism>
<accession>A0ABV6RQ09</accession>
<dbReference type="CDD" id="cd00586">
    <property type="entry name" value="4HBT"/>
    <property type="match status" value="1"/>
</dbReference>
<name>A0ABV6RQ09_9GAMM</name>
<dbReference type="PANTHER" id="PTHR31793:SF24">
    <property type="entry name" value="LONG-CHAIN ACYL-COA THIOESTERASE FADM"/>
    <property type="match status" value="1"/>
</dbReference>